<protein>
    <recommendedName>
        <fullName evidence="2">PEGA domain-containing protein</fullName>
    </recommendedName>
</protein>
<comment type="caution">
    <text evidence="3">The sequence shown here is derived from an EMBL/GenBank/DDBJ whole genome shotgun (WGS) entry which is preliminary data.</text>
</comment>
<evidence type="ECO:0000313" key="3">
    <source>
        <dbReference type="EMBL" id="OGD99122.1"/>
    </source>
</evidence>
<reference evidence="3 4" key="1">
    <citation type="journal article" date="2016" name="Nat. Commun.">
        <title>Thousands of microbial genomes shed light on interconnected biogeochemical processes in an aquifer system.</title>
        <authorList>
            <person name="Anantharaman K."/>
            <person name="Brown C.T."/>
            <person name="Hug L.A."/>
            <person name="Sharon I."/>
            <person name="Castelle C.J."/>
            <person name="Probst A.J."/>
            <person name="Thomas B.C."/>
            <person name="Singh A."/>
            <person name="Wilkins M.J."/>
            <person name="Karaoz U."/>
            <person name="Brodie E.L."/>
            <person name="Williams K.H."/>
            <person name="Hubbard S.S."/>
            <person name="Banfield J.F."/>
        </authorList>
    </citation>
    <scope>NUCLEOTIDE SEQUENCE [LARGE SCALE GENOMIC DNA]</scope>
</reference>
<gene>
    <name evidence="3" type="ORF">A3B54_02820</name>
</gene>
<dbReference type="Proteomes" id="UP000177039">
    <property type="component" value="Unassembled WGS sequence"/>
</dbReference>
<sequence>MLAKNRVIFTLIIAVLLLTTATVVIFWARGFKPNFQKAKIERTGLIVASSIPTGARVYLDNRLTSATDTNIAFLEPKTYHVRIEKDGYAKWEKDVEVKADLATEIKALLFPTAPEIKPLTTTGSFNPTLSPDGSKIAYGVPGERGGLYVMPMSDRPFPFRASPRLVVANQLASFAGGTGFDFTDANFLWAPDSKQLVARFTTKEGQPLSNLLIDSDKDQQEPRDITAALTATLANWQEEITAKAQTQAVLVPDSVKQATAAAKVESQKDLTLSTLPLLASLAFGGTLNYYPTGLIFSPDEEKILYIDKQARYKVYDLKNKKEFTLPDFADLKTISWYPDSNHLVIAQKDLISAIEADGNNKMTVYSGKFENGFIFPHPSGTRLIILTALTQQEGTPANLYSINLK</sequence>
<proteinExistence type="predicted"/>
<evidence type="ECO:0000259" key="2">
    <source>
        <dbReference type="Pfam" id="PF08308"/>
    </source>
</evidence>
<keyword evidence="1" id="KW-0472">Membrane</keyword>
<feature type="transmembrane region" description="Helical" evidence="1">
    <location>
        <begin position="7"/>
        <end position="28"/>
    </location>
</feature>
<accession>A0A1F5H4M1</accession>
<dbReference type="SUPFAM" id="SSF82171">
    <property type="entry name" value="DPP6 N-terminal domain-like"/>
    <property type="match status" value="1"/>
</dbReference>
<name>A0A1F5H4M1_9BACT</name>
<dbReference type="InterPro" id="IPR013229">
    <property type="entry name" value="PEGA"/>
</dbReference>
<dbReference type="EMBL" id="MFBT01000023">
    <property type="protein sequence ID" value="OGD99122.1"/>
    <property type="molecule type" value="Genomic_DNA"/>
</dbReference>
<keyword evidence="1" id="KW-1133">Transmembrane helix</keyword>
<dbReference type="InterPro" id="IPR011042">
    <property type="entry name" value="6-blade_b-propeller_TolB-like"/>
</dbReference>
<keyword evidence="1" id="KW-0812">Transmembrane</keyword>
<organism evidence="3 4">
    <name type="scientific">Candidatus Curtissbacteria bacterium RIFCSPLOWO2_01_FULL_42_50</name>
    <dbReference type="NCBI Taxonomy" id="1797730"/>
    <lineage>
        <taxon>Bacteria</taxon>
        <taxon>Candidatus Curtissiibacteriota</taxon>
    </lineage>
</organism>
<dbReference type="Gene3D" id="2.120.10.30">
    <property type="entry name" value="TolB, C-terminal domain"/>
    <property type="match status" value="1"/>
</dbReference>
<dbReference type="InterPro" id="IPR011659">
    <property type="entry name" value="WD40"/>
</dbReference>
<evidence type="ECO:0000256" key="1">
    <source>
        <dbReference type="SAM" id="Phobius"/>
    </source>
</evidence>
<dbReference type="AlphaFoldDB" id="A0A1F5H4M1"/>
<dbReference type="Pfam" id="PF08308">
    <property type="entry name" value="PEGA"/>
    <property type="match status" value="1"/>
</dbReference>
<evidence type="ECO:0000313" key="4">
    <source>
        <dbReference type="Proteomes" id="UP000177039"/>
    </source>
</evidence>
<feature type="domain" description="PEGA" evidence="2">
    <location>
        <begin position="45"/>
        <end position="107"/>
    </location>
</feature>
<dbReference type="Pfam" id="PF07676">
    <property type="entry name" value="PD40"/>
    <property type="match status" value="1"/>
</dbReference>